<dbReference type="EMBL" id="JAMLJM010000004">
    <property type="protein sequence ID" value="MCL9809016.1"/>
    <property type="molecule type" value="Genomic_DNA"/>
</dbReference>
<dbReference type="PROSITE" id="PS51257">
    <property type="entry name" value="PROKAR_LIPOPROTEIN"/>
    <property type="match status" value="1"/>
</dbReference>
<dbReference type="RefSeq" id="WP_250592427.1">
    <property type="nucleotide sequence ID" value="NZ_JAMLJM010000004.1"/>
</dbReference>
<keyword evidence="2" id="KW-0413">Isomerase</keyword>
<organism evidence="2 3">
    <name type="scientific">Flavobacterium luminosum</name>
    <dbReference type="NCBI Taxonomy" id="2949086"/>
    <lineage>
        <taxon>Bacteria</taxon>
        <taxon>Pseudomonadati</taxon>
        <taxon>Bacteroidota</taxon>
        <taxon>Flavobacteriia</taxon>
        <taxon>Flavobacteriales</taxon>
        <taxon>Flavobacteriaceae</taxon>
        <taxon>Flavobacterium</taxon>
    </lineage>
</organism>
<evidence type="ECO:0000313" key="2">
    <source>
        <dbReference type="EMBL" id="MCL9809016.1"/>
    </source>
</evidence>
<reference evidence="2 3" key="1">
    <citation type="submission" date="2022-05" db="EMBL/GenBank/DDBJ databases">
        <title>Flavobacterium sp., isolated from activated sludge.</title>
        <authorList>
            <person name="Ran Q."/>
        </authorList>
    </citation>
    <scope>NUCLEOTIDE SEQUENCE [LARGE SCALE GENOMIC DNA]</scope>
    <source>
        <strain evidence="2 3">HXWNR70</strain>
    </source>
</reference>
<gene>
    <name evidence="2" type="ORF">NAT50_06545</name>
</gene>
<evidence type="ECO:0000313" key="3">
    <source>
        <dbReference type="Proteomes" id="UP001317191"/>
    </source>
</evidence>
<dbReference type="GO" id="GO:0016853">
    <property type="term" value="F:isomerase activity"/>
    <property type="evidence" value="ECO:0007669"/>
    <property type="project" value="UniProtKB-KW"/>
</dbReference>
<feature type="region of interest" description="Disordered" evidence="1">
    <location>
        <begin position="307"/>
        <end position="326"/>
    </location>
</feature>
<dbReference type="Proteomes" id="UP001317191">
    <property type="component" value="Unassembled WGS sequence"/>
</dbReference>
<proteinExistence type="predicted"/>
<protein>
    <submittedName>
        <fullName evidence="2">FKBP-type peptidylprolyl isomerase</fullName>
    </submittedName>
</protein>
<sequence length="342" mass="39089">MNRIFKAFLLLVTGMFVFSCNKDDNNSTKKPEPYDTQYVKDLEAIETFLKEYHMDVDPVTYEVAFEKITDANGLTSIWDEFPLEHKMVSDEENKVDYKVYYVKFREGTNLQPSRVDSVYVSYRGEYIYKKKEEILPSTDPKTYKEYIASTQFDQSVNPIWMPLTSLVRGWSEILPLFKSGTSSYDAATGVISYENFGAGVFFLPSGLGYYASGSSSIPSYAPLIFSIKLNHVNYIDHDFDGIDSYLEDVNGNGDFTDDDTDNDGIQNYLDRDDDGDGFLTKYERMYVNPLDPDKVKRYYPFNGAATDDPATPYVDETQGIPDCSGDYTSSTRLRKHLDKNCH</sequence>
<name>A0ABT0TND7_9FLAO</name>
<comment type="caution">
    <text evidence="2">The sequence shown here is derived from an EMBL/GenBank/DDBJ whole genome shotgun (WGS) entry which is preliminary data.</text>
</comment>
<keyword evidence="3" id="KW-1185">Reference proteome</keyword>
<evidence type="ECO:0000256" key="1">
    <source>
        <dbReference type="SAM" id="MobiDB-lite"/>
    </source>
</evidence>
<dbReference type="SUPFAM" id="SSF54534">
    <property type="entry name" value="FKBP-like"/>
    <property type="match status" value="1"/>
</dbReference>
<dbReference type="Gene3D" id="3.10.50.40">
    <property type="match status" value="1"/>
</dbReference>
<dbReference type="InterPro" id="IPR046357">
    <property type="entry name" value="PPIase_dom_sf"/>
</dbReference>
<accession>A0ABT0TND7</accession>